<dbReference type="RefSeq" id="WP_013109153.1">
    <property type="nucleotide sequence ID" value="NC_014148.1"/>
</dbReference>
<dbReference type="HOGENOM" id="CLU_137383_0_0_0"/>
<feature type="compositionally biased region" description="Basic and acidic residues" evidence="1">
    <location>
        <begin position="146"/>
        <end position="161"/>
    </location>
</feature>
<protein>
    <submittedName>
        <fullName evidence="3">Forkhead-associated protein</fullName>
    </submittedName>
</protein>
<dbReference type="Proteomes" id="UP000002220">
    <property type="component" value="Chromosome"/>
</dbReference>
<gene>
    <name evidence="3" type="ordered locus">Plim_0878</name>
</gene>
<sequence length="161" mass="17932">MLGQLVPVGGGDPIPLLQSRIVVGRRPTCDIVLEFSNVSSQHCELLYEQGHWKIHDLGSSNGTKVNGVRHDERWLKPGDEVTFAKHKFVIDFVPGSSDPPPANEEVNPFSRSLLEKAGLAEPERRPRPPRTQPPARPPARPQPDPNSKEGEEDILRWLADE</sequence>
<dbReference type="OrthoDB" id="151099at2"/>
<dbReference type="CDD" id="cd00060">
    <property type="entry name" value="FHA"/>
    <property type="match status" value="1"/>
</dbReference>
<dbReference type="STRING" id="521674.Plim_0878"/>
<evidence type="ECO:0000313" key="4">
    <source>
        <dbReference type="Proteomes" id="UP000002220"/>
    </source>
</evidence>
<accession>D5SSH4</accession>
<dbReference type="InterPro" id="IPR008984">
    <property type="entry name" value="SMAD_FHA_dom_sf"/>
</dbReference>
<organism evidence="3 4">
    <name type="scientific">Planctopirus limnophila (strain ATCC 43296 / DSM 3776 / IFAM 1008 / Mu 290)</name>
    <name type="common">Planctomyces limnophilus</name>
    <dbReference type="NCBI Taxonomy" id="521674"/>
    <lineage>
        <taxon>Bacteria</taxon>
        <taxon>Pseudomonadati</taxon>
        <taxon>Planctomycetota</taxon>
        <taxon>Planctomycetia</taxon>
        <taxon>Planctomycetales</taxon>
        <taxon>Planctomycetaceae</taxon>
        <taxon>Planctopirus</taxon>
    </lineage>
</organism>
<keyword evidence="4" id="KW-1185">Reference proteome</keyword>
<dbReference type="PANTHER" id="PTHR23308">
    <property type="entry name" value="NUCLEAR INHIBITOR OF PROTEIN PHOSPHATASE-1"/>
    <property type="match status" value="1"/>
</dbReference>
<dbReference type="KEGG" id="plm:Plim_0878"/>
<reference evidence="3 4" key="1">
    <citation type="journal article" date="2010" name="Stand. Genomic Sci.">
        <title>Complete genome sequence of Planctomyces limnophilus type strain (Mu 290).</title>
        <authorList>
            <person name="Labutti K."/>
            <person name="Sikorski J."/>
            <person name="Schneider S."/>
            <person name="Nolan M."/>
            <person name="Lucas S."/>
            <person name="Glavina Del Rio T."/>
            <person name="Tice H."/>
            <person name="Cheng J.F."/>
            <person name="Goodwin L."/>
            <person name="Pitluck S."/>
            <person name="Liolios K."/>
            <person name="Ivanova N."/>
            <person name="Mavromatis K."/>
            <person name="Mikhailova N."/>
            <person name="Pati A."/>
            <person name="Chen A."/>
            <person name="Palaniappan K."/>
            <person name="Land M."/>
            <person name="Hauser L."/>
            <person name="Chang Y.J."/>
            <person name="Jeffries C.D."/>
            <person name="Tindall B.J."/>
            <person name="Rohde M."/>
            <person name="Goker M."/>
            <person name="Woyke T."/>
            <person name="Bristow J."/>
            <person name="Eisen J.A."/>
            <person name="Markowitz V."/>
            <person name="Hugenholtz P."/>
            <person name="Kyrpides N.C."/>
            <person name="Klenk H.P."/>
            <person name="Lapidus A."/>
        </authorList>
    </citation>
    <scope>NUCLEOTIDE SEQUENCE [LARGE SCALE GENOMIC DNA]</scope>
    <source>
        <strain evidence="4">ATCC 43296 / DSM 3776 / IFAM 1008 / 290</strain>
    </source>
</reference>
<evidence type="ECO:0000259" key="2">
    <source>
        <dbReference type="PROSITE" id="PS50006"/>
    </source>
</evidence>
<feature type="compositionally biased region" description="Pro residues" evidence="1">
    <location>
        <begin position="129"/>
        <end position="144"/>
    </location>
</feature>
<dbReference type="AlphaFoldDB" id="D5SSH4"/>
<dbReference type="PROSITE" id="PS50006">
    <property type="entry name" value="FHA_DOMAIN"/>
    <property type="match status" value="1"/>
</dbReference>
<dbReference type="InterPro" id="IPR050923">
    <property type="entry name" value="Cell_Proc_Reg/RNA_Proc"/>
</dbReference>
<name>D5SSH4_PLAL2</name>
<feature type="region of interest" description="Disordered" evidence="1">
    <location>
        <begin position="93"/>
        <end position="161"/>
    </location>
</feature>
<dbReference type="InterPro" id="IPR000253">
    <property type="entry name" value="FHA_dom"/>
</dbReference>
<evidence type="ECO:0000256" key="1">
    <source>
        <dbReference type="SAM" id="MobiDB-lite"/>
    </source>
</evidence>
<evidence type="ECO:0000313" key="3">
    <source>
        <dbReference type="EMBL" id="ADG66722.1"/>
    </source>
</evidence>
<dbReference type="eggNOG" id="COG1716">
    <property type="taxonomic scope" value="Bacteria"/>
</dbReference>
<proteinExistence type="predicted"/>
<dbReference type="EMBL" id="CP001744">
    <property type="protein sequence ID" value="ADG66722.1"/>
    <property type="molecule type" value="Genomic_DNA"/>
</dbReference>
<dbReference type="SMART" id="SM00240">
    <property type="entry name" value="FHA"/>
    <property type="match status" value="1"/>
</dbReference>
<dbReference type="Gene3D" id="2.60.200.20">
    <property type="match status" value="1"/>
</dbReference>
<feature type="domain" description="FHA" evidence="2">
    <location>
        <begin position="21"/>
        <end position="70"/>
    </location>
</feature>
<dbReference type="SUPFAM" id="SSF49879">
    <property type="entry name" value="SMAD/FHA domain"/>
    <property type="match status" value="1"/>
</dbReference>
<dbReference type="Pfam" id="PF00498">
    <property type="entry name" value="FHA"/>
    <property type="match status" value="1"/>
</dbReference>